<dbReference type="eggNOG" id="ENOG502S3HW">
    <property type="taxonomic scope" value="Eukaryota"/>
</dbReference>
<dbReference type="EMBL" id="CAIF01000020">
    <property type="protein sequence ID" value="CCH41497.1"/>
    <property type="molecule type" value="Genomic_DNA"/>
</dbReference>
<evidence type="ECO:0000313" key="3">
    <source>
        <dbReference type="Proteomes" id="UP000009328"/>
    </source>
</evidence>
<keyword evidence="3" id="KW-1185">Reference proteome</keyword>
<feature type="compositionally biased region" description="Polar residues" evidence="1">
    <location>
        <begin position="1"/>
        <end position="38"/>
    </location>
</feature>
<dbReference type="Gene3D" id="2.130.10.10">
    <property type="entry name" value="YVTN repeat-like/Quinoprotein amine dehydrogenase"/>
    <property type="match status" value="1"/>
</dbReference>
<dbReference type="FunCoup" id="K0KH36">
    <property type="interactions" value="84"/>
</dbReference>
<dbReference type="STRING" id="1206466.K0KH36"/>
<evidence type="ECO:0000256" key="1">
    <source>
        <dbReference type="SAM" id="MobiDB-lite"/>
    </source>
</evidence>
<dbReference type="InterPro" id="IPR036322">
    <property type="entry name" value="WD40_repeat_dom_sf"/>
</dbReference>
<dbReference type="Pfam" id="PF08728">
    <property type="entry name" value="CRT10"/>
    <property type="match status" value="2"/>
</dbReference>
<dbReference type="InterPro" id="IPR014839">
    <property type="entry name" value="Crt10"/>
</dbReference>
<dbReference type="HOGENOM" id="CLU_426549_0_0_1"/>
<proteinExistence type="predicted"/>
<dbReference type="AlphaFoldDB" id="K0KH36"/>
<comment type="caution">
    <text evidence="2">The sequence shown here is derived from an EMBL/GenBank/DDBJ whole genome shotgun (WGS) entry which is preliminary data.</text>
</comment>
<dbReference type="InParanoid" id="K0KH36"/>
<dbReference type="Proteomes" id="UP000009328">
    <property type="component" value="Unassembled WGS sequence"/>
</dbReference>
<organism evidence="2 3">
    <name type="scientific">Wickerhamomyces ciferrii (strain ATCC 14091 / BCRC 22168 / CBS 111 / JCM 3599 / NBRC 0793 / NRRL Y-1031 F-60-10)</name>
    <name type="common">Yeast</name>
    <name type="synonym">Pichia ciferrii</name>
    <dbReference type="NCBI Taxonomy" id="1206466"/>
    <lineage>
        <taxon>Eukaryota</taxon>
        <taxon>Fungi</taxon>
        <taxon>Dikarya</taxon>
        <taxon>Ascomycota</taxon>
        <taxon>Saccharomycotina</taxon>
        <taxon>Saccharomycetes</taxon>
        <taxon>Phaffomycetales</taxon>
        <taxon>Wickerhamomycetaceae</taxon>
        <taxon>Wickerhamomyces</taxon>
    </lineage>
</organism>
<dbReference type="SUPFAM" id="SSF50978">
    <property type="entry name" value="WD40 repeat-like"/>
    <property type="match status" value="1"/>
</dbReference>
<reference evidence="2 3" key="1">
    <citation type="journal article" date="2012" name="Eukaryot. Cell">
        <title>Draft genome sequence of Wickerhamomyces ciferrii NRRL Y-1031 F-60-10.</title>
        <authorList>
            <person name="Schneider J."/>
            <person name="Andrea H."/>
            <person name="Blom J."/>
            <person name="Jaenicke S."/>
            <person name="Ruckert C."/>
            <person name="Schorsch C."/>
            <person name="Szczepanowski R."/>
            <person name="Farwick M."/>
            <person name="Goesmann A."/>
            <person name="Puhler A."/>
            <person name="Schaffer S."/>
            <person name="Tauch A."/>
            <person name="Kohler T."/>
            <person name="Brinkrolf K."/>
        </authorList>
    </citation>
    <scope>NUCLEOTIDE SEQUENCE [LARGE SCALE GENOMIC DNA]</scope>
    <source>
        <strain evidence="3">ATCC 14091 / BCRC 22168 / CBS 111 / JCM 3599 / NBRC 0793 / NRRL Y-1031 F-60-10</strain>
    </source>
</reference>
<sequence>MVMDQTNSADQSQASLDELQVSYSGENSSASQTPNSELITHRDSYSTCSGSISENFRKFMSLSNVKELREQIRDNPDNLYEGNLRDVDNPKLPIYLQDTQTRPSTGGSSVELDENLLNAYEMFDVRKRRKISTTTSLPKYEDGLIMKEVHQFDVEDYDTLRYKNNLVDCFGKLLFIASQTKLLVFRNDIHIDTIDVSPPFTSRRDRAAANWSMLPHTINFIKVSNLQGRDVLSCAIDDGRVLIYDIEDFFIKKTQRKVRFDLKLSSSAWGIDTSGDMIAVSDNSQTVTLFYVKHGQLYYHTSPQINHNIPDISFVESNEEGIAYIACASISGELMTFKFKITVNEGPVPDPTGGYTLSVDTVEVYLHPFYKYDIECFVLNRVIIPEDLWIVQYINDDNFKEVDTIRDLGSKTDIDMELILKKSKALNLSSNHLITSDLGGGAWYEEIKIGSATELPIELQPESDSNIIENNLNKFTDKFSRIKHSYDKISEDQFSAAIPRSKDHDKFLFVATATKIGLYRFNELVCNASSENIFDLPFLREELEFSNRLSLTRVIPELSAVLVVSQSGYISVMRFVKCGGLHSLRHEKIIPKIENAFTEVLVGIGIRQMDDKSFWVYSVYSNGKVSVTELSEHDETDTLCVF</sequence>
<feature type="region of interest" description="Disordered" evidence="1">
    <location>
        <begin position="1"/>
        <end position="39"/>
    </location>
</feature>
<accession>K0KH36</accession>
<evidence type="ECO:0000313" key="2">
    <source>
        <dbReference type="EMBL" id="CCH41497.1"/>
    </source>
</evidence>
<gene>
    <name evidence="2" type="ORF">BN7_1038</name>
</gene>
<dbReference type="InterPro" id="IPR015943">
    <property type="entry name" value="WD40/YVTN_repeat-like_dom_sf"/>
</dbReference>
<protein>
    <submittedName>
        <fullName evidence="2">Uncharacterized protein</fullName>
    </submittedName>
</protein>
<name>K0KH36_WICCF</name>